<sequence length="283" mass="32350">MKRRPKPIKLLVIHVIMIILSIIIIYPILWMLFASFKPMTEIFSSASLLPKHWTLEHYTAGWQGVGGYTFTTFFRNSLILSVLVVIGSLFISTLTGFAFARLKFKLRSLLFMFMLMTMMLPMQITLIPQYIIFHKLGWVNTFLPLVVPSFVGVSITPFFIFLMVQFVRGLPKELDEAATIDGCNTLQLFLRIILPLSKPALITVSIFAFYWTWDDFFSQLIYLNNPDKFTVSTGLNMFLDNSGNSQWGDLFAMSILSILPVIILFLFLQKHFVKGIATTGMKG</sequence>
<evidence type="ECO:0000256" key="7">
    <source>
        <dbReference type="RuleBase" id="RU363032"/>
    </source>
</evidence>
<keyword evidence="6 7" id="KW-0472">Membrane</keyword>
<feature type="domain" description="ABC transmembrane type-1" evidence="8">
    <location>
        <begin position="74"/>
        <end position="268"/>
    </location>
</feature>
<dbReference type="GO" id="GO:0005886">
    <property type="term" value="C:plasma membrane"/>
    <property type="evidence" value="ECO:0007669"/>
    <property type="project" value="UniProtKB-SubCell"/>
</dbReference>
<keyword evidence="4 7" id="KW-0812">Transmembrane</keyword>
<evidence type="ECO:0000259" key="8">
    <source>
        <dbReference type="PROSITE" id="PS50928"/>
    </source>
</evidence>
<dbReference type="EMBL" id="BMIR01000016">
    <property type="protein sequence ID" value="GGE49112.1"/>
    <property type="molecule type" value="Genomic_DNA"/>
</dbReference>
<keyword evidence="10" id="KW-1185">Reference proteome</keyword>
<dbReference type="PANTHER" id="PTHR43744:SF6">
    <property type="entry name" value="ABC TRANSPORTER PERMEASE PROTEIN YESQ-RELATED"/>
    <property type="match status" value="1"/>
</dbReference>
<dbReference type="Proteomes" id="UP000628775">
    <property type="component" value="Unassembled WGS sequence"/>
</dbReference>
<comment type="subcellular location">
    <subcellularLocation>
        <location evidence="1 7">Cell membrane</location>
        <topology evidence="1 7">Multi-pass membrane protein</topology>
    </subcellularLocation>
</comment>
<dbReference type="CDD" id="cd06261">
    <property type="entry name" value="TM_PBP2"/>
    <property type="match status" value="1"/>
</dbReference>
<feature type="transmembrane region" description="Helical" evidence="7">
    <location>
        <begin position="12"/>
        <end position="33"/>
    </location>
</feature>
<dbReference type="InterPro" id="IPR000515">
    <property type="entry name" value="MetI-like"/>
</dbReference>
<feature type="transmembrane region" description="Helical" evidence="7">
    <location>
        <begin position="188"/>
        <end position="213"/>
    </location>
</feature>
<dbReference type="RefSeq" id="WP_188695935.1">
    <property type="nucleotide sequence ID" value="NZ_BMIR01000016.1"/>
</dbReference>
<dbReference type="SUPFAM" id="SSF161098">
    <property type="entry name" value="MetI-like"/>
    <property type="match status" value="1"/>
</dbReference>
<evidence type="ECO:0000256" key="1">
    <source>
        <dbReference type="ARBA" id="ARBA00004651"/>
    </source>
</evidence>
<evidence type="ECO:0000256" key="5">
    <source>
        <dbReference type="ARBA" id="ARBA00022989"/>
    </source>
</evidence>
<keyword evidence="3" id="KW-1003">Cell membrane</keyword>
<comment type="caution">
    <text evidence="9">The sequence shown here is derived from an EMBL/GenBank/DDBJ whole genome shotgun (WGS) entry which is preliminary data.</text>
</comment>
<protein>
    <submittedName>
        <fullName evidence="9">ABC transporter permease</fullName>
    </submittedName>
</protein>
<keyword evidence="5 7" id="KW-1133">Transmembrane helix</keyword>
<reference evidence="9" key="2">
    <citation type="submission" date="2020-09" db="EMBL/GenBank/DDBJ databases">
        <authorList>
            <person name="Sun Q."/>
            <person name="Zhou Y."/>
        </authorList>
    </citation>
    <scope>NUCLEOTIDE SEQUENCE</scope>
    <source>
        <strain evidence="9">CGMCC 1.15371</strain>
    </source>
</reference>
<evidence type="ECO:0000256" key="2">
    <source>
        <dbReference type="ARBA" id="ARBA00022448"/>
    </source>
</evidence>
<feature type="transmembrane region" description="Helical" evidence="7">
    <location>
        <begin position="78"/>
        <end position="102"/>
    </location>
</feature>
<dbReference type="Gene3D" id="1.10.3720.10">
    <property type="entry name" value="MetI-like"/>
    <property type="match status" value="1"/>
</dbReference>
<dbReference type="PROSITE" id="PS50928">
    <property type="entry name" value="ABC_TM1"/>
    <property type="match status" value="1"/>
</dbReference>
<dbReference type="GO" id="GO:0055085">
    <property type="term" value="P:transmembrane transport"/>
    <property type="evidence" value="ECO:0007669"/>
    <property type="project" value="InterPro"/>
</dbReference>
<dbReference type="Pfam" id="PF00528">
    <property type="entry name" value="BPD_transp_1"/>
    <property type="match status" value="1"/>
</dbReference>
<dbReference type="InterPro" id="IPR035906">
    <property type="entry name" value="MetI-like_sf"/>
</dbReference>
<evidence type="ECO:0000313" key="10">
    <source>
        <dbReference type="Proteomes" id="UP000628775"/>
    </source>
</evidence>
<keyword evidence="2 7" id="KW-0813">Transport</keyword>
<evidence type="ECO:0000313" key="9">
    <source>
        <dbReference type="EMBL" id="GGE49112.1"/>
    </source>
</evidence>
<name>A0A8J3DXW5_9BACL</name>
<evidence type="ECO:0000256" key="3">
    <source>
        <dbReference type="ARBA" id="ARBA00022475"/>
    </source>
</evidence>
<organism evidence="9 10">
    <name type="scientific">Pullulanibacillus camelliae</name>
    <dbReference type="NCBI Taxonomy" id="1707096"/>
    <lineage>
        <taxon>Bacteria</taxon>
        <taxon>Bacillati</taxon>
        <taxon>Bacillota</taxon>
        <taxon>Bacilli</taxon>
        <taxon>Bacillales</taxon>
        <taxon>Sporolactobacillaceae</taxon>
        <taxon>Pullulanibacillus</taxon>
    </lineage>
</organism>
<evidence type="ECO:0000256" key="6">
    <source>
        <dbReference type="ARBA" id="ARBA00023136"/>
    </source>
</evidence>
<dbReference type="AlphaFoldDB" id="A0A8J3DXW5"/>
<accession>A0A8J3DXW5</accession>
<feature type="transmembrane region" description="Helical" evidence="7">
    <location>
        <begin position="109"/>
        <end position="133"/>
    </location>
</feature>
<evidence type="ECO:0000256" key="4">
    <source>
        <dbReference type="ARBA" id="ARBA00022692"/>
    </source>
</evidence>
<comment type="similarity">
    <text evidence="7">Belongs to the binding-protein-dependent transport system permease family.</text>
</comment>
<gene>
    <name evidence="9" type="ORF">GCM10011391_29910</name>
</gene>
<reference evidence="9" key="1">
    <citation type="journal article" date="2014" name="Int. J. Syst. Evol. Microbiol.">
        <title>Complete genome sequence of Corynebacterium casei LMG S-19264T (=DSM 44701T), isolated from a smear-ripened cheese.</title>
        <authorList>
            <consortium name="US DOE Joint Genome Institute (JGI-PGF)"/>
            <person name="Walter F."/>
            <person name="Albersmeier A."/>
            <person name="Kalinowski J."/>
            <person name="Ruckert C."/>
        </authorList>
    </citation>
    <scope>NUCLEOTIDE SEQUENCE</scope>
    <source>
        <strain evidence="9">CGMCC 1.15371</strain>
    </source>
</reference>
<feature type="transmembrane region" description="Helical" evidence="7">
    <location>
        <begin position="250"/>
        <end position="268"/>
    </location>
</feature>
<feature type="transmembrane region" description="Helical" evidence="7">
    <location>
        <begin position="145"/>
        <end position="167"/>
    </location>
</feature>
<dbReference type="PANTHER" id="PTHR43744">
    <property type="entry name" value="ABC TRANSPORTER PERMEASE PROTEIN MG189-RELATED-RELATED"/>
    <property type="match status" value="1"/>
</dbReference>
<proteinExistence type="inferred from homology"/>